<dbReference type="RefSeq" id="WP_055341965.1">
    <property type="nucleotide sequence ID" value="NZ_CEKZ01000003.1"/>
</dbReference>
<accession>A0A0C7QJS8</accession>
<gene>
    <name evidence="1" type="ORF">R28058_14691</name>
</gene>
<evidence type="ECO:0000313" key="2">
    <source>
        <dbReference type="Proteomes" id="UP000049127"/>
    </source>
</evidence>
<organism evidence="1 2">
    <name type="scientific">Paraclostridium sordellii</name>
    <name type="common">Clostridium sordellii</name>
    <dbReference type="NCBI Taxonomy" id="1505"/>
    <lineage>
        <taxon>Bacteria</taxon>
        <taxon>Bacillati</taxon>
        <taxon>Bacillota</taxon>
        <taxon>Clostridia</taxon>
        <taxon>Peptostreptococcales</taxon>
        <taxon>Peptostreptococcaceae</taxon>
        <taxon>Paraclostridium</taxon>
    </lineage>
</organism>
<evidence type="ECO:0000313" key="1">
    <source>
        <dbReference type="EMBL" id="CEQ03736.1"/>
    </source>
</evidence>
<protein>
    <submittedName>
        <fullName evidence="1">Protein of uncharacterized function (DUF3298)</fullName>
    </submittedName>
</protein>
<proteinExistence type="predicted"/>
<sequence>MYRNCECREKNFYFFENKFTKNSELIKYDINYPQINISSESLYNKDYKIYNIQNLNNKIYNDAIKFKELLEKIALEHEEIYKEKAFKYQVEGYTQFFVTYSEKNIISILVEIFIVTKVFNKKFSLKSYNWDTIEGKELKLEDLFIRSVDYKKLINNYIKNKIYFFIKKVVLKESVKIKNFI</sequence>
<dbReference type="AlphaFoldDB" id="A0A0C7QJS8"/>
<reference evidence="1 2" key="1">
    <citation type="submission" date="2015-01" db="EMBL/GenBank/DDBJ databases">
        <authorList>
            <person name="Aslett A.Martin."/>
            <person name="De Silva Nishadi"/>
        </authorList>
    </citation>
    <scope>NUCLEOTIDE SEQUENCE [LARGE SCALE GENOMIC DNA]</scope>
    <source>
        <strain evidence="1 2">R28058</strain>
    </source>
</reference>
<dbReference type="Proteomes" id="UP000049127">
    <property type="component" value="Unassembled WGS sequence"/>
</dbReference>
<name>A0A0C7QJS8_PARSO</name>
<dbReference type="EMBL" id="CEKZ01000003">
    <property type="protein sequence ID" value="CEQ03736.1"/>
    <property type="molecule type" value="Genomic_DNA"/>
</dbReference>
<dbReference type="Gene3D" id="3.30.565.40">
    <property type="entry name" value="Fervidobacterium nodosum Rt17-B1 like"/>
    <property type="match status" value="1"/>
</dbReference>